<keyword evidence="1" id="KW-0732">Signal</keyword>
<proteinExistence type="predicted"/>
<evidence type="ECO:0000256" key="1">
    <source>
        <dbReference type="SAM" id="SignalP"/>
    </source>
</evidence>
<evidence type="ECO:0008006" key="4">
    <source>
        <dbReference type="Google" id="ProtNLM"/>
    </source>
</evidence>
<protein>
    <recommendedName>
        <fullName evidence="4">Secreted protein</fullName>
    </recommendedName>
</protein>
<dbReference type="GeneID" id="94584066"/>
<dbReference type="VEuPathDB" id="FungiDB:YALI1_F34692g"/>
<feature type="chain" id="PRO_5009110688" description="Secreted protein" evidence="1">
    <location>
        <begin position="21"/>
        <end position="176"/>
    </location>
</feature>
<sequence>MKMNVSFSLSWASLCDVVLSQLSCFSDVRCTASCMNNWYGQRIIGETRGRLSRNNPQFYSFFDRFFPIFLPIAYLLKIHFLLFPPQILFETCKIMVSRVSRSYVVICRMVLRNVIRCNSGGAEGKISIPKRLQFDTKVGPHLFTLQYTTRGHLITTIGISTSTTPTQHTQINLYTP</sequence>
<accession>A0A1D8NQ66</accession>
<name>A0A1D8NQ66_YARLL</name>
<dbReference type="Proteomes" id="UP000182444">
    <property type="component" value="Chromosome 1F"/>
</dbReference>
<reference evidence="2 3" key="1">
    <citation type="journal article" date="2016" name="PLoS ONE">
        <title>Sequence Assembly of Yarrowia lipolytica Strain W29/CLIB89 Shows Transposable Element Diversity.</title>
        <authorList>
            <person name="Magnan C."/>
            <person name="Yu J."/>
            <person name="Chang I."/>
            <person name="Jahn E."/>
            <person name="Kanomata Y."/>
            <person name="Wu J."/>
            <person name="Zeller M."/>
            <person name="Oakes M."/>
            <person name="Baldi P."/>
            <person name="Sandmeyer S."/>
        </authorList>
    </citation>
    <scope>NUCLEOTIDE SEQUENCE [LARGE SCALE GENOMIC DNA]</scope>
    <source>
        <strain evidence="3">CLIB89(W29)</strain>
    </source>
</reference>
<gene>
    <name evidence="2" type="ORF">YALI1_F34692g</name>
</gene>
<dbReference type="EMBL" id="CP017558">
    <property type="protein sequence ID" value="AOW07776.1"/>
    <property type="molecule type" value="Genomic_DNA"/>
</dbReference>
<evidence type="ECO:0000313" key="2">
    <source>
        <dbReference type="EMBL" id="AOW07776.1"/>
    </source>
</evidence>
<evidence type="ECO:0000313" key="3">
    <source>
        <dbReference type="Proteomes" id="UP000182444"/>
    </source>
</evidence>
<dbReference type="AlphaFoldDB" id="A0A1D8NQ66"/>
<organism evidence="2 3">
    <name type="scientific">Yarrowia lipolytica</name>
    <name type="common">Candida lipolytica</name>
    <dbReference type="NCBI Taxonomy" id="4952"/>
    <lineage>
        <taxon>Eukaryota</taxon>
        <taxon>Fungi</taxon>
        <taxon>Dikarya</taxon>
        <taxon>Ascomycota</taxon>
        <taxon>Saccharomycotina</taxon>
        <taxon>Dipodascomycetes</taxon>
        <taxon>Dipodascales</taxon>
        <taxon>Dipodascales incertae sedis</taxon>
        <taxon>Yarrowia</taxon>
    </lineage>
</organism>
<feature type="signal peptide" evidence="1">
    <location>
        <begin position="1"/>
        <end position="20"/>
    </location>
</feature>
<dbReference type="RefSeq" id="XP_068139589.1">
    <property type="nucleotide sequence ID" value="XM_068283488.1"/>
</dbReference>